<dbReference type="Gene3D" id="3.20.20.140">
    <property type="entry name" value="Metal-dependent hydrolases"/>
    <property type="match status" value="1"/>
</dbReference>
<keyword evidence="6" id="KW-1185">Reference proteome</keyword>
<sequence length="409" mass="45638">MVARPQAREVAMKLLAHDVDSHEMIPSHLLEDVLGRPGRIMGRVFESADRLRPDPTATNMHQTDIVGDTKEIDPEDIWAIKGPSAPSAIDLGRRVEVLDVMGIDKQLVFPTTAIAAMIIGEMNDMAYEMRFGGDLSVFEGLSRPDFAKDFVAAYNEWVVANAVLADGRIRMVGIVTTQPDVNDMIAMARKLIDAGVRAVYLQADVPPGGVSPAHSLLDPLWRLFEENDIAVTLHIGTEFAFLDPGWMIAETFLDLFQSPEIPNTNIQLFSTVHMAIDNYLSAMVLGGVFERFPRLRLGLFEVGAHWVGCAARRMDMYIKVFPGAAAAKFSLKPSEYIARNVRVSPFNFEPVDRYFQDDPNLADVFCYSTDYPHVEGTKDSMKNMLAKVEPLGDEITKKFFRTNAEWLLP</sequence>
<dbReference type="AlphaFoldDB" id="A0A7V8RVL0"/>
<evidence type="ECO:0000313" key="5">
    <source>
        <dbReference type="Proteomes" id="UP000037843"/>
    </source>
</evidence>
<dbReference type="InterPro" id="IPR006680">
    <property type="entry name" value="Amidohydro-rel"/>
</dbReference>
<keyword evidence="1" id="KW-0456">Lyase</keyword>
<dbReference type="KEGG" id="miz:BAB75_22900"/>
<dbReference type="GO" id="GO:0019748">
    <property type="term" value="P:secondary metabolic process"/>
    <property type="evidence" value="ECO:0007669"/>
    <property type="project" value="TreeGrafter"/>
</dbReference>
<dbReference type="Pfam" id="PF04909">
    <property type="entry name" value="Amidohydro_2"/>
    <property type="match status" value="1"/>
</dbReference>
<dbReference type="Proteomes" id="UP000037962">
    <property type="component" value="Unassembled WGS sequence"/>
</dbReference>
<gene>
    <name evidence="3" type="ORF">AN908_18950</name>
    <name evidence="4" type="ORF">AN912_13370</name>
</gene>
<name>A0A7V8RVL0_9MYCO</name>
<dbReference type="InterPro" id="IPR032465">
    <property type="entry name" value="ACMSD"/>
</dbReference>
<evidence type="ECO:0000313" key="3">
    <source>
        <dbReference type="EMBL" id="KPG07732.1"/>
    </source>
</evidence>
<dbReference type="InterPro" id="IPR032466">
    <property type="entry name" value="Metal_Hydrolase"/>
</dbReference>
<accession>A0A7V8RVL0</accession>
<dbReference type="EMBL" id="LJFO01000011">
    <property type="protein sequence ID" value="KPG07732.1"/>
    <property type="molecule type" value="Genomic_DNA"/>
</dbReference>
<dbReference type="PANTHER" id="PTHR21240">
    <property type="entry name" value="2-AMINO-3-CARBOXYLMUCONATE-6-SEMIALDEHYDE DECARBOXYLASE"/>
    <property type="match status" value="1"/>
</dbReference>
<dbReference type="Proteomes" id="UP000037843">
    <property type="component" value="Unassembled WGS sequence"/>
</dbReference>
<dbReference type="PANTHER" id="PTHR21240:SF28">
    <property type="entry name" value="ISO-OROTATE DECARBOXYLASE (EUROFUNG)"/>
    <property type="match status" value="1"/>
</dbReference>
<protein>
    <recommendedName>
        <fullName evidence="2">Amidohydrolase-related domain-containing protein</fullName>
    </recommendedName>
</protein>
<evidence type="ECO:0000259" key="2">
    <source>
        <dbReference type="Pfam" id="PF04909"/>
    </source>
</evidence>
<dbReference type="GO" id="GO:0005737">
    <property type="term" value="C:cytoplasm"/>
    <property type="evidence" value="ECO:0007669"/>
    <property type="project" value="TreeGrafter"/>
</dbReference>
<organism evidence="3 5">
    <name type="scientific">Mycobacteroides immunogenum</name>
    <dbReference type="NCBI Taxonomy" id="83262"/>
    <lineage>
        <taxon>Bacteria</taxon>
        <taxon>Bacillati</taxon>
        <taxon>Actinomycetota</taxon>
        <taxon>Actinomycetes</taxon>
        <taxon>Mycobacteriales</taxon>
        <taxon>Mycobacteriaceae</taxon>
        <taxon>Mycobacteroides</taxon>
    </lineage>
</organism>
<evidence type="ECO:0000256" key="1">
    <source>
        <dbReference type="ARBA" id="ARBA00023239"/>
    </source>
</evidence>
<dbReference type="SUPFAM" id="SSF51556">
    <property type="entry name" value="Metallo-dependent hydrolases"/>
    <property type="match status" value="1"/>
</dbReference>
<reference evidence="5 6" key="1">
    <citation type="submission" date="2015-09" db="EMBL/GenBank/DDBJ databases">
        <title>Genome Sequences of Mycobacterium immunogenum Isolates, Recuperated from a Chloraminated Drinking Water Distribution System Simulator Subjected to Episodes of Nitrification.</title>
        <authorList>
            <person name="Gomez-Alvarez V."/>
            <person name="Revetta R.P."/>
        </authorList>
    </citation>
    <scope>NUCLEOTIDE SEQUENCE [LARGE SCALE GENOMIC DNA]</scope>
    <source>
        <strain evidence="3 5">H008</strain>
        <strain evidence="4 6">H076</strain>
    </source>
</reference>
<proteinExistence type="predicted"/>
<dbReference type="EMBL" id="LJFS01000014">
    <property type="protein sequence ID" value="KPG33718.1"/>
    <property type="molecule type" value="Genomic_DNA"/>
</dbReference>
<evidence type="ECO:0000313" key="4">
    <source>
        <dbReference type="EMBL" id="KPG33718.1"/>
    </source>
</evidence>
<dbReference type="GO" id="GO:0016787">
    <property type="term" value="F:hydrolase activity"/>
    <property type="evidence" value="ECO:0007669"/>
    <property type="project" value="InterPro"/>
</dbReference>
<feature type="domain" description="Amidohydrolase-related" evidence="2">
    <location>
        <begin position="119"/>
        <end position="408"/>
    </location>
</feature>
<evidence type="ECO:0000313" key="6">
    <source>
        <dbReference type="Proteomes" id="UP000037962"/>
    </source>
</evidence>
<dbReference type="GO" id="GO:0016831">
    <property type="term" value="F:carboxy-lyase activity"/>
    <property type="evidence" value="ECO:0007669"/>
    <property type="project" value="InterPro"/>
</dbReference>
<comment type="caution">
    <text evidence="3">The sequence shown here is derived from an EMBL/GenBank/DDBJ whole genome shotgun (WGS) entry which is preliminary data.</text>
</comment>